<keyword evidence="3" id="KW-1185">Reference proteome</keyword>
<dbReference type="AlphaFoldDB" id="A0A3R8YQJ2"/>
<evidence type="ECO:0000313" key="2">
    <source>
        <dbReference type="EMBL" id="RRS05711.1"/>
    </source>
</evidence>
<sequence>MSRSMERSESGAGRCNVGTAGWPLPPPMREAFGPGASLLERYATRMTGVEINSSFYRPHQPATYARWAAAVPGGFRFSVKLPKAITHERRLAEAEPLLDDFLSQAGHLGDKLGCVLVQLPPSLALNEAQAAHFFSALRQRHEGAVVLEPRHRTWFSDAGRALLASHGIGLVRADPLPCVDAGWPLEQCTPVGGTVYYRLHGSPRMYYSAYEEPCLQTLARRMAGDARQAESVWCIFDNTAEGAATADALRLLGMLELQSHAPAAQNRK</sequence>
<dbReference type="Proteomes" id="UP000269265">
    <property type="component" value="Unassembled WGS sequence"/>
</dbReference>
<name>A0A3R8YQJ2_9BURK</name>
<evidence type="ECO:0000256" key="1">
    <source>
        <dbReference type="SAM" id="MobiDB-lite"/>
    </source>
</evidence>
<dbReference type="SUPFAM" id="SSF117396">
    <property type="entry name" value="TM1631-like"/>
    <property type="match status" value="1"/>
</dbReference>
<dbReference type="Gene3D" id="3.20.20.410">
    <property type="entry name" value="Protein of unknown function UPF0759"/>
    <property type="match status" value="1"/>
</dbReference>
<organism evidence="2 3">
    <name type="scientific">Aquabacterium soli</name>
    <dbReference type="NCBI Taxonomy" id="2493092"/>
    <lineage>
        <taxon>Bacteria</taxon>
        <taxon>Pseudomonadati</taxon>
        <taxon>Pseudomonadota</taxon>
        <taxon>Betaproteobacteria</taxon>
        <taxon>Burkholderiales</taxon>
        <taxon>Aquabacterium</taxon>
    </lineage>
</organism>
<dbReference type="OrthoDB" id="9780310at2"/>
<evidence type="ECO:0000313" key="3">
    <source>
        <dbReference type="Proteomes" id="UP000269265"/>
    </source>
</evidence>
<dbReference type="EMBL" id="RSED01000002">
    <property type="protein sequence ID" value="RRS05711.1"/>
    <property type="molecule type" value="Genomic_DNA"/>
</dbReference>
<dbReference type="InterPro" id="IPR036520">
    <property type="entry name" value="UPF0759_sf"/>
</dbReference>
<protein>
    <submittedName>
        <fullName evidence="2">DUF72 domain-containing protein</fullName>
    </submittedName>
</protein>
<dbReference type="Pfam" id="PF01904">
    <property type="entry name" value="DUF72"/>
    <property type="match status" value="1"/>
</dbReference>
<proteinExistence type="predicted"/>
<dbReference type="PANTHER" id="PTHR30348">
    <property type="entry name" value="UNCHARACTERIZED PROTEIN YECE"/>
    <property type="match status" value="1"/>
</dbReference>
<comment type="caution">
    <text evidence="2">The sequence shown here is derived from an EMBL/GenBank/DDBJ whole genome shotgun (WGS) entry which is preliminary data.</text>
</comment>
<accession>A0A3R8YQJ2</accession>
<dbReference type="InterPro" id="IPR002763">
    <property type="entry name" value="DUF72"/>
</dbReference>
<feature type="region of interest" description="Disordered" evidence="1">
    <location>
        <begin position="1"/>
        <end position="20"/>
    </location>
</feature>
<reference evidence="2 3" key="1">
    <citation type="submission" date="2018-12" db="EMBL/GenBank/DDBJ databases">
        <title>The whole draft genome of Aquabacterium sp. SJQ9.</title>
        <authorList>
            <person name="Sun L."/>
            <person name="Gao X."/>
            <person name="Chen W."/>
            <person name="Huang K."/>
        </authorList>
    </citation>
    <scope>NUCLEOTIDE SEQUENCE [LARGE SCALE GENOMIC DNA]</scope>
    <source>
        <strain evidence="2 3">SJQ9</strain>
    </source>
</reference>
<dbReference type="PANTHER" id="PTHR30348:SF14">
    <property type="entry name" value="BLR8050 PROTEIN"/>
    <property type="match status" value="1"/>
</dbReference>
<gene>
    <name evidence="2" type="ORF">EIP75_02255</name>
</gene>